<dbReference type="SUPFAM" id="SSF81665">
    <property type="entry name" value="Calcium ATPase, transmembrane domain M"/>
    <property type="match status" value="1"/>
</dbReference>
<comment type="subcellular location">
    <subcellularLocation>
        <location evidence="2">Endomembrane system</location>
        <topology evidence="2">Multi-pass membrane protein</topology>
    </subcellularLocation>
    <subcellularLocation>
        <location evidence="18">Membrane</location>
        <topology evidence="18">Multi-pass membrane protein</topology>
    </subcellularLocation>
</comment>
<dbReference type="InterPro" id="IPR008250">
    <property type="entry name" value="ATPase_P-typ_transduc_dom_A_sf"/>
</dbReference>
<dbReference type="InterPro" id="IPR001757">
    <property type="entry name" value="P_typ_ATPase"/>
</dbReference>
<evidence type="ECO:0000256" key="7">
    <source>
        <dbReference type="ARBA" id="ARBA00022741"/>
    </source>
</evidence>
<dbReference type="InterPro" id="IPR044492">
    <property type="entry name" value="P_typ_ATPase_HD_dom"/>
</dbReference>
<feature type="binding site" evidence="16">
    <location>
        <position position="1085"/>
    </location>
    <ligand>
        <name>ATP</name>
        <dbReference type="ChEBI" id="CHEBI:30616"/>
    </ligand>
</feature>
<feature type="domain" description="P-type ATPase N-terminal" evidence="21">
    <location>
        <begin position="307"/>
        <end position="363"/>
    </location>
</feature>
<feature type="transmembrane region" description="Helical" evidence="18">
    <location>
        <begin position="1308"/>
        <end position="1326"/>
    </location>
</feature>
<dbReference type="InterPro" id="IPR006539">
    <property type="entry name" value="P-type_ATPase_IV"/>
</dbReference>
<dbReference type="InterPro" id="IPR023298">
    <property type="entry name" value="ATPase_P-typ_TM_dom_sf"/>
</dbReference>
<evidence type="ECO:0000256" key="12">
    <source>
        <dbReference type="ARBA" id="ARBA00023055"/>
    </source>
</evidence>
<feature type="transmembrane region" description="Helical" evidence="18">
    <location>
        <begin position="1246"/>
        <end position="1268"/>
    </location>
</feature>
<keyword evidence="8 16" id="KW-0067">ATP-binding</keyword>
<dbReference type="NCBIfam" id="TIGR01494">
    <property type="entry name" value="ATPase_P-type"/>
    <property type="match status" value="2"/>
</dbReference>
<feature type="transmembrane region" description="Helical" evidence="18">
    <location>
        <begin position="564"/>
        <end position="583"/>
    </location>
</feature>
<evidence type="ECO:0000256" key="17">
    <source>
        <dbReference type="PIRSR" id="PIRSR606539-3"/>
    </source>
</evidence>
<feature type="binding site" evidence="17">
    <location>
        <position position="1081"/>
    </location>
    <ligand>
        <name>Mg(2+)</name>
        <dbReference type="ChEBI" id="CHEBI:18420"/>
    </ligand>
</feature>
<comment type="catalytic activity">
    <reaction evidence="14 18">
        <text>ATP + H2O + phospholipidSide 1 = ADP + phosphate + phospholipidSide 2.</text>
        <dbReference type="EC" id="7.6.2.1"/>
    </reaction>
</comment>
<keyword evidence="12" id="KW-0445">Lipid transport</keyword>
<feature type="region of interest" description="Disordered" evidence="19">
    <location>
        <begin position="737"/>
        <end position="759"/>
    </location>
</feature>
<sequence length="1342" mass="150519">MTIDNDVVPLRDFDEESDGDSETELIRHHDDKYSAQQQQQQRHKRGGRQHDSLFSPQTYGNGSTQKNFLSQIFSVVGGGSSSRLARSNPSTQQTKYNNNNNHQTSRRDNLASSSSASSLTRIGGADGGGSSQIRFRNERSRERYYAKSTDFSDINNAASAAKYTNNNNNSSSSSYSLNNFNASERLESGMTGSYNYYSDTIQMSGMENPTKPKSATTTTSPVAASAGGASHGSGDAAGAATTVNGVLQTVIDPDNGSTTVFYQKNRRKSKRRSFGNMCKMCLCGCWRKWFAPRELRSRTVHLGRATTEKFPPNEIRNQKYNFISFLPLVLFEQFRFFLNLYFLLMALSQFIPDIRIGYPYTYWGPLGFVLTVTICREAIDDYRRHQRDREVNSQKYKRLIISDTRGYEMVPSSKLKVGDMIIVEKNERVPADLVLLRTSDKSGSVFVRTDQLDGETDWKLRLAVPYTQKLNKDSDLFNIDASVYIEKPQNDIHSFIGNFSMTDGSEDTGLNVENTLWANTVVAAGTATGIVIYTGCETRSVMNNSQPRSKVGLLDMEINGLTKVLFCAVLGLSLVMMMLKGFSGPWYRYMFRFVLLFSYIIPISLRVNLDMGKAFYSWQMQNDPEIQGTVVRSTTIPEELGRISYVLTDKTGTLTQNEMVFKKIHLGIVSHDNDTFHHVSEIISSLAPTIFRSSSSSESSATKPTTIYNNRMRRPEGWREWEAVKALALCHNVTPVTDEDDNRSVSTSSTFTSGGGGSSSPTKYVINMDVASSTNEHQYQASSPDEIALVKWTEQVGLTLIARDITSMTLQLRTHKKSSDQYQSEDDGLLHFQILQIFPFTSESKRMGIIVKDSQTGEITFYLKGADVVMQSIVQYNDWLSEESGNMAREGLRTLVVAKKVLSEEQYNDFETRINAAGSSKTDRAAKVAAVVESLEREMELLCLTGVEDRLQDGVRPTLELLRNAGVRVWMLTGDKLETACCIAKSSQLIGRNQGLHVLRPVKTRTDAHLELNQFRRKQGHALVISGESLEVCLQYYRLEFLELATACPAVVCCRCSPTQKAQVVQLIQKHTGKRTCAIGDGGNDVSMIQQADAGVGIEGREGRQASLAGDFSLPQFSHIAKLLLVHGRRSYKRSAALSQFVIHRGLIITTLQAVFSAVFYLSSVALYQGFLMVGYSTLYTMFPVFSLVLDQDITSTTAVTYPELYKDLSKGRSLSYKTFFIWVLISIYQGGVIMYGALILFEDEFIHIVAISFTSLIMTELIMVALTVRTWHRLMVLAELFSLALYLISLFVLHEYFDWEFISSYDFLWKVSIITLVSCLPLYIIKFLRKKCSPPSYLKLT</sequence>
<evidence type="ECO:0000259" key="22">
    <source>
        <dbReference type="Pfam" id="PF16212"/>
    </source>
</evidence>
<evidence type="ECO:0000256" key="14">
    <source>
        <dbReference type="ARBA" id="ARBA00034036"/>
    </source>
</evidence>
<dbReference type="InterPro" id="IPR032631">
    <property type="entry name" value="P-type_ATPase_N"/>
</dbReference>
<dbReference type="InterPro" id="IPR023299">
    <property type="entry name" value="ATPase_P-typ_cyto_dom_N"/>
</dbReference>
<dbReference type="SUPFAM" id="SSF56784">
    <property type="entry name" value="HAD-like"/>
    <property type="match status" value="1"/>
</dbReference>
<dbReference type="PROSITE" id="PS00154">
    <property type="entry name" value="ATPASE_E1_E2"/>
    <property type="match status" value="1"/>
</dbReference>
<feature type="compositionally biased region" description="Acidic residues" evidence="19">
    <location>
        <begin position="13"/>
        <end position="23"/>
    </location>
</feature>
<feature type="transmembrane region" description="Helical" evidence="18">
    <location>
        <begin position="1220"/>
        <end position="1240"/>
    </location>
</feature>
<dbReference type="PRINTS" id="PR00119">
    <property type="entry name" value="CATATPASE"/>
</dbReference>
<dbReference type="Pfam" id="PF16212">
    <property type="entry name" value="PhoLip_ATPase_C"/>
    <property type="match status" value="1"/>
</dbReference>
<evidence type="ECO:0000256" key="3">
    <source>
        <dbReference type="ARBA" id="ARBA00008109"/>
    </source>
</evidence>
<feature type="domain" description="P-type ATPase A" evidence="20">
    <location>
        <begin position="406"/>
        <end position="538"/>
    </location>
</feature>
<feature type="compositionally biased region" description="Low complexity" evidence="19">
    <location>
        <begin position="214"/>
        <end position="235"/>
    </location>
</feature>
<dbReference type="Gene3D" id="3.40.1110.10">
    <property type="entry name" value="Calcium-transporting ATPase, cytoplasmic domain N"/>
    <property type="match status" value="1"/>
</dbReference>
<feature type="binding site" evidence="16">
    <location>
        <position position="786"/>
    </location>
    <ligand>
        <name>ATP</name>
        <dbReference type="ChEBI" id="CHEBI:30616"/>
    </ligand>
</feature>
<dbReference type="SUPFAM" id="SSF81653">
    <property type="entry name" value="Calcium ATPase, transduction domain A"/>
    <property type="match status" value="1"/>
</dbReference>
<feature type="binding site" evidence="16">
    <location>
        <position position="893"/>
    </location>
    <ligand>
        <name>ATP</name>
        <dbReference type="ChEBI" id="CHEBI:30616"/>
    </ligand>
</feature>
<feature type="compositionally biased region" description="Polar residues" evidence="19">
    <location>
        <begin position="81"/>
        <end position="103"/>
    </location>
</feature>
<dbReference type="GO" id="GO:0006890">
    <property type="term" value="P:retrograde vesicle-mediated transport, Golgi to endoplasmic reticulum"/>
    <property type="evidence" value="ECO:0007669"/>
    <property type="project" value="TreeGrafter"/>
</dbReference>
<comment type="similarity">
    <text evidence="3 18">Belongs to the cation transport ATPase (P-type) (TC 3.A.3) family. Type IV subfamily.</text>
</comment>
<feature type="binding site" evidence="16">
    <location>
        <position position="973"/>
    </location>
    <ligand>
        <name>ATP</name>
        <dbReference type="ChEBI" id="CHEBI:30616"/>
    </ligand>
</feature>
<name>A0A1I8MJK5_MUSDO</name>
<dbReference type="Pfam" id="PF16209">
    <property type="entry name" value="PhoLip_ATPase_N"/>
    <property type="match status" value="1"/>
</dbReference>
<dbReference type="Pfam" id="PF00122">
    <property type="entry name" value="E1-E2_ATPase"/>
    <property type="match status" value="1"/>
</dbReference>
<dbReference type="InterPro" id="IPR023214">
    <property type="entry name" value="HAD_sf"/>
</dbReference>
<feature type="binding site" evidence="17">
    <location>
        <position position="1085"/>
    </location>
    <ligand>
        <name>Mg(2+)</name>
        <dbReference type="ChEBI" id="CHEBI:18420"/>
    </ligand>
</feature>
<evidence type="ECO:0000313" key="23">
    <source>
        <dbReference type="EnsemblMetazoa" id="MDOA005572-PA"/>
    </source>
</evidence>
<feature type="transmembrane region" description="Helical" evidence="18">
    <location>
        <begin position="589"/>
        <end position="609"/>
    </location>
</feature>
<dbReference type="SFLD" id="SFLDG00002">
    <property type="entry name" value="C1.7:_P-type_atpase_like"/>
    <property type="match status" value="1"/>
</dbReference>
<feature type="compositionally biased region" description="Basic and acidic residues" evidence="19">
    <location>
        <begin position="24"/>
        <end position="33"/>
    </location>
</feature>
<feature type="binding site" evidence="16">
    <location>
        <position position="974"/>
    </location>
    <ligand>
        <name>ATP</name>
        <dbReference type="ChEBI" id="CHEBI:30616"/>
    </ligand>
</feature>
<evidence type="ECO:0000256" key="1">
    <source>
        <dbReference type="ARBA" id="ARBA00001946"/>
    </source>
</evidence>
<evidence type="ECO:0000256" key="16">
    <source>
        <dbReference type="PIRSR" id="PIRSR606539-2"/>
    </source>
</evidence>
<dbReference type="EC" id="7.6.2.1" evidence="18"/>
<keyword evidence="6 17" id="KW-0479">Metal-binding</keyword>
<evidence type="ECO:0000256" key="6">
    <source>
        <dbReference type="ARBA" id="ARBA00022723"/>
    </source>
</evidence>
<dbReference type="PANTHER" id="PTHR24092">
    <property type="entry name" value="PROBABLE PHOSPHOLIPID-TRANSPORTING ATPASE"/>
    <property type="match status" value="1"/>
</dbReference>
<feature type="active site" description="4-aspartylphosphate intermediate" evidence="15">
    <location>
        <position position="649"/>
    </location>
</feature>
<feature type="binding site" evidence="16">
    <location>
        <position position="1055"/>
    </location>
    <ligand>
        <name>ATP</name>
        <dbReference type="ChEBI" id="CHEBI:30616"/>
    </ligand>
</feature>
<keyword evidence="4" id="KW-0813">Transport</keyword>
<evidence type="ECO:0000256" key="5">
    <source>
        <dbReference type="ARBA" id="ARBA00022692"/>
    </source>
</evidence>
<feature type="binding site" evidence="16">
    <location>
        <position position="840"/>
    </location>
    <ligand>
        <name>ATP</name>
        <dbReference type="ChEBI" id="CHEBI:30616"/>
    </ligand>
</feature>
<feature type="binding site" evidence="16">
    <location>
        <position position="864"/>
    </location>
    <ligand>
        <name>ATP</name>
        <dbReference type="ChEBI" id="CHEBI:30616"/>
    </ligand>
</feature>
<dbReference type="InterPro" id="IPR036412">
    <property type="entry name" value="HAD-like_sf"/>
</dbReference>
<evidence type="ECO:0000256" key="4">
    <source>
        <dbReference type="ARBA" id="ARBA00022448"/>
    </source>
</evidence>
<dbReference type="InterPro" id="IPR018303">
    <property type="entry name" value="ATPase_P-typ_P_site"/>
</dbReference>
<dbReference type="GO" id="GO:0016887">
    <property type="term" value="F:ATP hydrolysis activity"/>
    <property type="evidence" value="ECO:0007669"/>
    <property type="project" value="InterPro"/>
</dbReference>
<dbReference type="FunFam" id="3.40.50.1000:FF:000009">
    <property type="entry name" value="Phospholipid-transporting ATPase"/>
    <property type="match status" value="1"/>
</dbReference>
<dbReference type="STRING" id="7370.A0A1I8MJK5"/>
<dbReference type="PANTHER" id="PTHR24092:SF5">
    <property type="entry name" value="PHOSPHOLIPID-TRANSPORTING ATPASE"/>
    <property type="match status" value="1"/>
</dbReference>
<keyword evidence="5 18" id="KW-0812">Transmembrane</keyword>
<dbReference type="GO" id="GO:0005886">
    <property type="term" value="C:plasma membrane"/>
    <property type="evidence" value="ECO:0007669"/>
    <property type="project" value="TreeGrafter"/>
</dbReference>
<dbReference type="GO" id="GO:0005768">
    <property type="term" value="C:endosome"/>
    <property type="evidence" value="ECO:0007669"/>
    <property type="project" value="TreeGrafter"/>
</dbReference>
<dbReference type="SFLD" id="SFLDF00027">
    <property type="entry name" value="p-type_atpase"/>
    <property type="match status" value="1"/>
</dbReference>
<evidence type="ECO:0000256" key="10">
    <source>
        <dbReference type="ARBA" id="ARBA00022967"/>
    </source>
</evidence>
<dbReference type="InterPro" id="IPR032630">
    <property type="entry name" value="P_typ_ATPase_c"/>
</dbReference>
<feature type="transmembrane region" description="Helical" evidence="18">
    <location>
        <begin position="1168"/>
        <end position="1190"/>
    </location>
</feature>
<feature type="binding site" evidence="16">
    <location>
        <position position="649"/>
    </location>
    <ligand>
        <name>ATP</name>
        <dbReference type="ChEBI" id="CHEBI:30616"/>
    </ligand>
</feature>
<dbReference type="SFLD" id="SFLDS00003">
    <property type="entry name" value="Haloacid_Dehalogenase"/>
    <property type="match status" value="1"/>
</dbReference>
<accession>A0A1I8MJK5</accession>
<evidence type="ECO:0000256" key="15">
    <source>
        <dbReference type="PIRSR" id="PIRSR606539-1"/>
    </source>
</evidence>
<dbReference type="EnsemblMetazoa" id="MDOA005572-RA">
    <property type="protein sequence ID" value="MDOA005572-PA"/>
    <property type="gene ID" value="MDOA005572"/>
</dbReference>
<evidence type="ECO:0000256" key="13">
    <source>
        <dbReference type="ARBA" id="ARBA00023136"/>
    </source>
</evidence>
<evidence type="ECO:0000256" key="19">
    <source>
        <dbReference type="SAM" id="MobiDB-lite"/>
    </source>
</evidence>
<feature type="binding site" evidence="17">
    <location>
        <position position="649"/>
    </location>
    <ligand>
        <name>Mg(2+)</name>
        <dbReference type="ChEBI" id="CHEBI:18420"/>
    </ligand>
</feature>
<dbReference type="Gene3D" id="3.40.50.1000">
    <property type="entry name" value="HAD superfamily/HAD-like"/>
    <property type="match status" value="1"/>
</dbReference>
<evidence type="ECO:0000256" key="8">
    <source>
        <dbReference type="ARBA" id="ARBA00022840"/>
    </source>
</evidence>
<dbReference type="NCBIfam" id="TIGR01652">
    <property type="entry name" value="ATPase-Plipid"/>
    <property type="match status" value="1"/>
</dbReference>
<reference evidence="23" key="1">
    <citation type="submission" date="2020-05" db="UniProtKB">
        <authorList>
            <consortium name="EnsemblMetazoa"/>
        </authorList>
    </citation>
    <scope>IDENTIFICATION</scope>
    <source>
        <strain evidence="23">Aabys</strain>
    </source>
</reference>
<dbReference type="GO" id="GO:0000287">
    <property type="term" value="F:magnesium ion binding"/>
    <property type="evidence" value="ECO:0007669"/>
    <property type="project" value="UniProtKB-UniRule"/>
</dbReference>
<feature type="binding site" evidence="16">
    <location>
        <position position="651"/>
    </location>
    <ligand>
        <name>ATP</name>
        <dbReference type="ChEBI" id="CHEBI:30616"/>
    </ligand>
</feature>
<feature type="binding site" evidence="16">
    <location>
        <position position="650"/>
    </location>
    <ligand>
        <name>ATP</name>
        <dbReference type="ChEBI" id="CHEBI:30616"/>
    </ligand>
</feature>
<dbReference type="Gene3D" id="2.70.150.10">
    <property type="entry name" value="Calcium-transporting ATPase, cytoplasmic transduction domain A"/>
    <property type="match status" value="1"/>
</dbReference>
<feature type="region of interest" description="Disordered" evidence="19">
    <location>
        <begin position="79"/>
        <end position="139"/>
    </location>
</feature>
<keyword evidence="7 16" id="KW-0547">Nucleotide-binding</keyword>
<feature type="binding site" evidence="16">
    <location>
        <position position="1061"/>
    </location>
    <ligand>
        <name>ATP</name>
        <dbReference type="ChEBI" id="CHEBI:30616"/>
    </ligand>
</feature>
<feature type="binding site" evidence="16">
    <location>
        <position position="1084"/>
    </location>
    <ligand>
        <name>ATP</name>
        <dbReference type="ChEBI" id="CHEBI:30616"/>
    </ligand>
</feature>
<evidence type="ECO:0000256" key="9">
    <source>
        <dbReference type="ARBA" id="ARBA00022842"/>
    </source>
</evidence>
<dbReference type="InterPro" id="IPR059000">
    <property type="entry name" value="ATPase_P-type_domA"/>
</dbReference>
<evidence type="ECO:0000256" key="18">
    <source>
        <dbReference type="RuleBase" id="RU362033"/>
    </source>
</evidence>
<evidence type="ECO:0000259" key="21">
    <source>
        <dbReference type="Pfam" id="PF16209"/>
    </source>
</evidence>
<dbReference type="VEuPathDB" id="VectorBase:MDOMA2_020842"/>
<dbReference type="GO" id="GO:0140326">
    <property type="term" value="F:ATPase-coupled intramembrane lipid transporter activity"/>
    <property type="evidence" value="ECO:0007669"/>
    <property type="project" value="UniProtKB-EC"/>
</dbReference>
<feature type="domain" description="P-type ATPase C-terminal" evidence="22">
    <location>
        <begin position="1108"/>
        <end position="1335"/>
    </location>
</feature>
<feature type="transmembrane region" description="Helical" evidence="18">
    <location>
        <begin position="1275"/>
        <end position="1293"/>
    </location>
</feature>
<evidence type="ECO:0000256" key="2">
    <source>
        <dbReference type="ARBA" id="ARBA00004127"/>
    </source>
</evidence>
<feature type="compositionally biased region" description="Polar residues" evidence="19">
    <location>
        <begin position="52"/>
        <end position="61"/>
    </location>
</feature>
<dbReference type="Pfam" id="PF13246">
    <property type="entry name" value="Cation_ATPase"/>
    <property type="match status" value="1"/>
</dbReference>
<dbReference type="VEuPathDB" id="VectorBase:MDOA005572"/>
<feature type="transmembrane region" description="Helical" evidence="18">
    <location>
        <begin position="1142"/>
        <end position="1162"/>
    </location>
</feature>
<keyword evidence="11 18" id="KW-1133">Transmembrane helix</keyword>
<keyword evidence="13 18" id="KW-0472">Membrane</keyword>
<dbReference type="OrthoDB" id="377733at2759"/>
<dbReference type="GO" id="GO:0045332">
    <property type="term" value="P:phospholipid translocation"/>
    <property type="evidence" value="ECO:0007669"/>
    <property type="project" value="TreeGrafter"/>
</dbReference>
<feature type="region of interest" description="Disordered" evidence="19">
    <location>
        <begin position="205"/>
        <end position="235"/>
    </location>
</feature>
<gene>
    <name evidence="23" type="primary">101897764</name>
</gene>
<dbReference type="eggNOG" id="KOG0210">
    <property type="taxonomic scope" value="Eukaryota"/>
</dbReference>
<feature type="region of interest" description="Disordered" evidence="19">
    <location>
        <begin position="1"/>
        <end position="61"/>
    </location>
</feature>
<feature type="binding site" evidence="16">
    <location>
        <position position="975"/>
    </location>
    <ligand>
        <name>ATP</name>
        <dbReference type="ChEBI" id="CHEBI:30616"/>
    </ligand>
</feature>
<dbReference type="FunFam" id="3.40.1110.10:FF:000097">
    <property type="entry name" value="Phospholipid-transporting ATPase"/>
    <property type="match status" value="1"/>
</dbReference>
<keyword evidence="10 18" id="KW-1278">Translocase</keyword>
<dbReference type="GO" id="GO:0005802">
    <property type="term" value="C:trans-Golgi network"/>
    <property type="evidence" value="ECO:0007669"/>
    <property type="project" value="TreeGrafter"/>
</dbReference>
<comment type="cofactor">
    <cofactor evidence="1 17">
        <name>Mg(2+)</name>
        <dbReference type="ChEBI" id="CHEBI:18420"/>
    </cofactor>
</comment>
<protein>
    <recommendedName>
        <fullName evidence="18">Phospholipid-transporting ATPase</fullName>
        <ecNumber evidence="18">7.6.2.1</ecNumber>
    </recommendedName>
</protein>
<evidence type="ECO:0000256" key="11">
    <source>
        <dbReference type="ARBA" id="ARBA00022989"/>
    </source>
</evidence>
<dbReference type="GO" id="GO:0006897">
    <property type="term" value="P:endocytosis"/>
    <property type="evidence" value="ECO:0007669"/>
    <property type="project" value="TreeGrafter"/>
</dbReference>
<dbReference type="SUPFAM" id="SSF81660">
    <property type="entry name" value="Metal cation-transporting ATPase, ATP-binding domain N"/>
    <property type="match status" value="1"/>
</dbReference>
<feature type="binding site" evidence="17">
    <location>
        <position position="651"/>
    </location>
    <ligand>
        <name>Mg(2+)</name>
        <dbReference type="ChEBI" id="CHEBI:18420"/>
    </ligand>
</feature>
<organism evidence="23">
    <name type="scientific">Musca domestica</name>
    <name type="common">House fly</name>
    <dbReference type="NCBI Taxonomy" id="7370"/>
    <lineage>
        <taxon>Eukaryota</taxon>
        <taxon>Metazoa</taxon>
        <taxon>Ecdysozoa</taxon>
        <taxon>Arthropoda</taxon>
        <taxon>Hexapoda</taxon>
        <taxon>Insecta</taxon>
        <taxon>Pterygota</taxon>
        <taxon>Neoptera</taxon>
        <taxon>Endopterygota</taxon>
        <taxon>Diptera</taxon>
        <taxon>Brachycera</taxon>
        <taxon>Muscomorpha</taxon>
        <taxon>Muscoidea</taxon>
        <taxon>Muscidae</taxon>
        <taxon>Musca</taxon>
    </lineage>
</organism>
<dbReference type="CDD" id="cd07541">
    <property type="entry name" value="P-type_ATPase_APLT_Neo1-like"/>
    <property type="match status" value="1"/>
</dbReference>
<proteinExistence type="inferred from homology"/>
<dbReference type="GO" id="GO:0005524">
    <property type="term" value="F:ATP binding"/>
    <property type="evidence" value="ECO:0007669"/>
    <property type="project" value="UniProtKB-UniRule"/>
</dbReference>
<keyword evidence="9 17" id="KW-0460">Magnesium</keyword>
<evidence type="ECO:0000259" key="20">
    <source>
        <dbReference type="Pfam" id="PF00122"/>
    </source>
</evidence>